<name>A0A0G1M8W8_9BACT</name>
<proteinExistence type="predicted"/>
<evidence type="ECO:0000256" key="1">
    <source>
        <dbReference type="SAM" id="MobiDB-lite"/>
    </source>
</evidence>
<dbReference type="Proteomes" id="UP000034889">
    <property type="component" value="Unassembled WGS sequence"/>
</dbReference>
<evidence type="ECO:0000313" key="2">
    <source>
        <dbReference type="EMBL" id="KKT77332.1"/>
    </source>
</evidence>
<dbReference type="EMBL" id="LCJM01000044">
    <property type="protein sequence ID" value="KKT77332.1"/>
    <property type="molecule type" value="Genomic_DNA"/>
</dbReference>
<organism evidence="2 3">
    <name type="scientific">Candidatus Giovannonibacteria bacterium GW2011_GWC2_44_8</name>
    <dbReference type="NCBI Taxonomy" id="1618657"/>
    <lineage>
        <taxon>Bacteria</taxon>
        <taxon>Candidatus Giovannoniibacteriota</taxon>
    </lineage>
</organism>
<evidence type="ECO:0000313" key="3">
    <source>
        <dbReference type="Proteomes" id="UP000034889"/>
    </source>
</evidence>
<reference evidence="2 3" key="1">
    <citation type="journal article" date="2015" name="Nature">
        <title>rRNA introns, odd ribosomes, and small enigmatic genomes across a large radiation of phyla.</title>
        <authorList>
            <person name="Brown C.T."/>
            <person name="Hug L.A."/>
            <person name="Thomas B.C."/>
            <person name="Sharon I."/>
            <person name="Castelle C.J."/>
            <person name="Singh A."/>
            <person name="Wilkins M.J."/>
            <person name="Williams K.H."/>
            <person name="Banfield J.F."/>
        </authorList>
    </citation>
    <scope>NUCLEOTIDE SEQUENCE [LARGE SCALE GENOMIC DNA]</scope>
</reference>
<sequence>EAVPSGVEGETEGDGLGDGSMTPSEVEGLASGEGLGGATILMPIKLVSPQEF</sequence>
<protein>
    <submittedName>
        <fullName evidence="2">Uncharacterized protein</fullName>
    </submittedName>
</protein>
<accession>A0A0G1M8W8</accession>
<dbReference type="AlphaFoldDB" id="A0A0G1M8W8"/>
<comment type="caution">
    <text evidence="2">The sequence shown here is derived from an EMBL/GenBank/DDBJ whole genome shotgun (WGS) entry which is preliminary data.</text>
</comment>
<feature type="non-terminal residue" evidence="2">
    <location>
        <position position="1"/>
    </location>
</feature>
<gene>
    <name evidence="2" type="ORF">UW74_C0044G0008</name>
</gene>
<feature type="region of interest" description="Disordered" evidence="1">
    <location>
        <begin position="1"/>
        <end position="35"/>
    </location>
</feature>